<dbReference type="PRINTS" id="PR01607">
    <property type="entry name" value="APYRASEFAMLY"/>
</dbReference>
<dbReference type="PANTHER" id="PTHR11575:SF24">
    <property type="entry name" value="5'-NUCLEOTIDASE"/>
    <property type="match status" value="1"/>
</dbReference>
<reference evidence="2 3" key="1">
    <citation type="submission" date="2020-06" db="EMBL/GenBank/DDBJ databases">
        <title>Dyadobacter sandarakinus sp. nov., isolated from the soil of the Arctic Yellow River Station.</title>
        <authorList>
            <person name="Zhang Y."/>
            <person name="Peng F."/>
        </authorList>
    </citation>
    <scope>NUCLEOTIDE SEQUENCE [LARGE SCALE GENOMIC DNA]</scope>
    <source>
        <strain evidence="2 3">Q3-56</strain>
    </source>
</reference>
<feature type="domain" description="5'-Nucleotidase C-terminal" evidence="1">
    <location>
        <begin position="65"/>
        <end position="204"/>
    </location>
</feature>
<protein>
    <submittedName>
        <fullName evidence="2">5'-nucleotidase C-terminal domain-containing protein</fullName>
    </submittedName>
</protein>
<organism evidence="2 3">
    <name type="scientific">Dyadobacter sandarakinus</name>
    <dbReference type="NCBI Taxonomy" id="2747268"/>
    <lineage>
        <taxon>Bacteria</taxon>
        <taxon>Pseudomonadati</taxon>
        <taxon>Bacteroidota</taxon>
        <taxon>Cytophagia</taxon>
        <taxon>Cytophagales</taxon>
        <taxon>Spirosomataceae</taxon>
        <taxon>Dyadobacter</taxon>
    </lineage>
</organism>
<dbReference type="InterPro" id="IPR008334">
    <property type="entry name" value="5'-Nucleotdase_C"/>
</dbReference>
<proteinExistence type="predicted"/>
<evidence type="ECO:0000259" key="1">
    <source>
        <dbReference type="Pfam" id="PF02872"/>
    </source>
</evidence>
<name>A0ABX7I431_9BACT</name>
<keyword evidence="3" id="KW-1185">Reference proteome</keyword>
<sequence>MFLVKYGRLISMLLLACTAGCHRPLTVSKNDYIQYSIDQQLPQDSAIVRYYLPYKEKLQQEMNRVIGQTEQELTKPADPETLMGNFFADALLTEGLKRDTSIQFAFANRGGLRITFPKGDITVSHVFGLMPFENQMVVLKLRGSDVWKLASFIAAHDGEPVSGLRMKIRNKLPDEVTIAGMPLDTARTYQMLTYDYLADGGGDLDFLRFALERRDLNQKVREALLENISDMTRSGQKINVKLDGRIVVEN</sequence>
<dbReference type="Pfam" id="PF02872">
    <property type="entry name" value="5_nucleotid_C"/>
    <property type="match status" value="1"/>
</dbReference>
<dbReference type="Gene3D" id="3.90.780.10">
    <property type="entry name" value="5'-Nucleotidase, C-terminal domain"/>
    <property type="match status" value="1"/>
</dbReference>
<dbReference type="SUPFAM" id="SSF55816">
    <property type="entry name" value="5'-nucleotidase (syn. UDP-sugar hydrolase), C-terminal domain"/>
    <property type="match status" value="1"/>
</dbReference>
<gene>
    <name evidence="2" type="ORF">HWI92_06005</name>
</gene>
<dbReference type="RefSeq" id="WP_204661603.1">
    <property type="nucleotide sequence ID" value="NZ_CP056775.1"/>
</dbReference>
<dbReference type="InterPro" id="IPR036907">
    <property type="entry name" value="5'-Nucleotdase_C_sf"/>
</dbReference>
<dbReference type="InterPro" id="IPR006179">
    <property type="entry name" value="5_nucleotidase/apyrase"/>
</dbReference>
<accession>A0ABX7I431</accession>
<dbReference type="EMBL" id="CP056775">
    <property type="protein sequence ID" value="QRR00493.1"/>
    <property type="molecule type" value="Genomic_DNA"/>
</dbReference>
<dbReference type="PANTHER" id="PTHR11575">
    <property type="entry name" value="5'-NUCLEOTIDASE-RELATED"/>
    <property type="match status" value="1"/>
</dbReference>
<evidence type="ECO:0000313" key="2">
    <source>
        <dbReference type="EMBL" id="QRR00493.1"/>
    </source>
</evidence>
<evidence type="ECO:0000313" key="3">
    <source>
        <dbReference type="Proteomes" id="UP000612680"/>
    </source>
</evidence>
<dbReference type="Proteomes" id="UP000612680">
    <property type="component" value="Chromosome"/>
</dbReference>